<evidence type="ECO:0000313" key="3">
    <source>
        <dbReference type="Proteomes" id="UP001595833"/>
    </source>
</evidence>
<keyword evidence="1" id="KW-0812">Transmembrane</keyword>
<dbReference type="Proteomes" id="UP001595833">
    <property type="component" value="Unassembled WGS sequence"/>
</dbReference>
<feature type="transmembrane region" description="Helical" evidence="1">
    <location>
        <begin position="53"/>
        <end position="71"/>
    </location>
</feature>
<keyword evidence="1" id="KW-1133">Transmembrane helix</keyword>
<organism evidence="2 3">
    <name type="scientific">Saccharothrix xinjiangensis</name>
    <dbReference type="NCBI Taxonomy" id="204798"/>
    <lineage>
        <taxon>Bacteria</taxon>
        <taxon>Bacillati</taxon>
        <taxon>Actinomycetota</taxon>
        <taxon>Actinomycetes</taxon>
        <taxon>Pseudonocardiales</taxon>
        <taxon>Pseudonocardiaceae</taxon>
        <taxon>Saccharothrix</taxon>
    </lineage>
</organism>
<proteinExistence type="predicted"/>
<keyword evidence="1" id="KW-0472">Membrane</keyword>
<gene>
    <name evidence="2" type="ORF">ACFPFM_05960</name>
</gene>
<accession>A0ABV9XV15</accession>
<keyword evidence="3" id="KW-1185">Reference proteome</keyword>
<dbReference type="EMBL" id="JBHSJB010000006">
    <property type="protein sequence ID" value="MFC5053302.1"/>
    <property type="molecule type" value="Genomic_DNA"/>
</dbReference>
<sequence>MNGAELGAVLTGTGLLWLAGFGVFALACRWSAAEPHRLRDARRIAAWQRVGPWLLAASSLLAVAGAGLLVVG</sequence>
<dbReference type="RefSeq" id="WP_344038408.1">
    <property type="nucleotide sequence ID" value="NZ_BAAAKE010000011.1"/>
</dbReference>
<evidence type="ECO:0000313" key="2">
    <source>
        <dbReference type="EMBL" id="MFC5053302.1"/>
    </source>
</evidence>
<name>A0ABV9XV15_9PSEU</name>
<reference evidence="3" key="1">
    <citation type="journal article" date="2019" name="Int. J. Syst. Evol. Microbiol.">
        <title>The Global Catalogue of Microorganisms (GCM) 10K type strain sequencing project: providing services to taxonomists for standard genome sequencing and annotation.</title>
        <authorList>
            <consortium name="The Broad Institute Genomics Platform"/>
            <consortium name="The Broad Institute Genome Sequencing Center for Infectious Disease"/>
            <person name="Wu L."/>
            <person name="Ma J."/>
        </authorList>
    </citation>
    <scope>NUCLEOTIDE SEQUENCE [LARGE SCALE GENOMIC DNA]</scope>
    <source>
        <strain evidence="3">KCTC 12848</strain>
    </source>
</reference>
<evidence type="ECO:0000256" key="1">
    <source>
        <dbReference type="SAM" id="Phobius"/>
    </source>
</evidence>
<protein>
    <submittedName>
        <fullName evidence="2">Uncharacterized protein</fullName>
    </submittedName>
</protein>
<feature type="transmembrane region" description="Helical" evidence="1">
    <location>
        <begin position="6"/>
        <end position="32"/>
    </location>
</feature>
<comment type="caution">
    <text evidence="2">The sequence shown here is derived from an EMBL/GenBank/DDBJ whole genome shotgun (WGS) entry which is preliminary data.</text>
</comment>